<evidence type="ECO:0000313" key="4">
    <source>
        <dbReference type="EMBL" id="SUG15475.1"/>
    </source>
</evidence>
<feature type="transmembrane region" description="Helical" evidence="1">
    <location>
        <begin position="34"/>
        <end position="57"/>
    </location>
</feature>
<reference evidence="6 7" key="1">
    <citation type="submission" date="2018-06" db="EMBL/GenBank/DDBJ databases">
        <authorList>
            <consortium name="Pathogen Informatics"/>
            <person name="Doyle S."/>
        </authorList>
    </citation>
    <scope>NUCLEOTIDE SEQUENCE [LARGE SCALE GENOMIC DNA]</scope>
    <source>
        <strain evidence="4 7">NCTC7295</strain>
        <strain evidence="5 8">NCTC7304</strain>
        <strain evidence="3 6">NCTC7307</strain>
    </source>
</reference>
<keyword evidence="3" id="KW-0540">Nuclease</keyword>
<organism evidence="3 6">
    <name type="scientific">Salmonella enterica subsp. arizonae</name>
    <dbReference type="NCBI Taxonomy" id="59203"/>
    <lineage>
        <taxon>Bacteria</taxon>
        <taxon>Pseudomonadati</taxon>
        <taxon>Pseudomonadota</taxon>
        <taxon>Gammaproteobacteria</taxon>
        <taxon>Enterobacterales</taxon>
        <taxon>Enterobacteriaceae</taxon>
        <taxon>Salmonella</taxon>
    </lineage>
</organism>
<dbReference type="Proteomes" id="UP000248731">
    <property type="component" value="Chromosome 1"/>
</dbReference>
<protein>
    <submittedName>
        <fullName evidence="3">DNA/RNA non-specific endonuclease</fullName>
    </submittedName>
</protein>
<keyword evidence="3" id="KW-0378">Hydrolase</keyword>
<evidence type="ECO:0000313" key="8">
    <source>
        <dbReference type="Proteomes" id="UP000254762"/>
    </source>
</evidence>
<evidence type="ECO:0000313" key="6">
    <source>
        <dbReference type="Proteomes" id="UP000248731"/>
    </source>
</evidence>
<dbReference type="Proteomes" id="UP000254124">
    <property type="component" value="Unassembled WGS sequence"/>
</dbReference>
<keyword evidence="1" id="KW-0812">Transmembrane</keyword>
<dbReference type="GO" id="GO:0004519">
    <property type="term" value="F:endonuclease activity"/>
    <property type="evidence" value="ECO:0007669"/>
    <property type="project" value="UniProtKB-KW"/>
</dbReference>
<name>A0A2X4TFC2_SALER</name>
<feature type="transmembrane region" description="Helical" evidence="1">
    <location>
        <begin position="63"/>
        <end position="83"/>
    </location>
</feature>
<evidence type="ECO:0000313" key="7">
    <source>
        <dbReference type="Proteomes" id="UP000254124"/>
    </source>
</evidence>
<dbReference type="EMBL" id="UGXD01000002">
    <property type="protein sequence ID" value="SUG33578.1"/>
    <property type="molecule type" value="Genomic_DNA"/>
</dbReference>
<evidence type="ECO:0000313" key="3">
    <source>
        <dbReference type="EMBL" id="SQI25149.1"/>
    </source>
</evidence>
<sequence length="112" mass="12872">MLKNGPEKSAPQTLLGTHFFIYYQSANNCWFYDYAYNMMPVCINMNIMLCPFGLILFDGFNVNLLLIFCVVMLSLMMGFLNLCRVKITKFLSHVLLGCLLLRKIVCVKPLIC</sequence>
<keyword evidence="1" id="KW-0472">Membrane</keyword>
<accession>A0A2X4TFC2</accession>
<dbReference type="EMBL" id="LS483466">
    <property type="protein sequence ID" value="SQI25149.1"/>
    <property type="molecule type" value="Genomic_DNA"/>
</dbReference>
<dbReference type="AlphaFoldDB" id="A0A2X4TFC2"/>
<keyword evidence="1" id="KW-1133">Transmembrane helix</keyword>
<dbReference type="EMBL" id="AAMGFJ010000003">
    <property type="protein sequence ID" value="EDH0569494.1"/>
    <property type="molecule type" value="Genomic_DNA"/>
</dbReference>
<keyword evidence="6" id="KW-1185">Reference proteome</keyword>
<dbReference type="Proteomes" id="UP000254762">
    <property type="component" value="Unassembled WGS sequence"/>
</dbReference>
<evidence type="ECO:0000313" key="5">
    <source>
        <dbReference type="EMBL" id="SUG33578.1"/>
    </source>
</evidence>
<keyword evidence="3" id="KW-0255">Endonuclease</keyword>
<proteinExistence type="predicted"/>
<evidence type="ECO:0000313" key="2">
    <source>
        <dbReference type="EMBL" id="EDH0569494.1"/>
    </source>
</evidence>
<reference evidence="2" key="2">
    <citation type="submission" date="2018-07" db="EMBL/GenBank/DDBJ databases">
        <authorList>
            <consortium name="GenomeTrakr network: Whole genome sequencing for foodborne pathogen traceback"/>
        </authorList>
    </citation>
    <scope>NUCLEOTIDE SEQUENCE</scope>
    <source>
        <strain evidence="2">FDA00001204</strain>
    </source>
</reference>
<gene>
    <name evidence="2" type="ORF">AHX45_04425</name>
    <name evidence="4" type="ORF">NCTC7295_03143</name>
    <name evidence="5" type="ORF">NCTC7304_03061</name>
    <name evidence="3" type="ORF">NCTC7307_03187</name>
</gene>
<evidence type="ECO:0000256" key="1">
    <source>
        <dbReference type="SAM" id="Phobius"/>
    </source>
</evidence>
<dbReference type="EMBL" id="UGWZ01000001">
    <property type="protein sequence ID" value="SUG15475.1"/>
    <property type="molecule type" value="Genomic_DNA"/>
</dbReference>